<feature type="transmembrane region" description="Helical" evidence="4">
    <location>
        <begin position="362"/>
        <end position="385"/>
    </location>
</feature>
<dbReference type="GO" id="GO:0022857">
    <property type="term" value="F:transmembrane transporter activity"/>
    <property type="evidence" value="ECO:0007669"/>
    <property type="project" value="InterPro"/>
</dbReference>
<dbReference type="InterPro" id="IPR036259">
    <property type="entry name" value="MFS_trans_sf"/>
</dbReference>
<evidence type="ECO:0000313" key="6">
    <source>
        <dbReference type="EMBL" id="SFS84980.1"/>
    </source>
</evidence>
<evidence type="ECO:0000259" key="5">
    <source>
        <dbReference type="PROSITE" id="PS50850"/>
    </source>
</evidence>
<feature type="transmembrane region" description="Helical" evidence="4">
    <location>
        <begin position="391"/>
        <end position="410"/>
    </location>
</feature>
<dbReference type="SUPFAM" id="SSF103473">
    <property type="entry name" value="MFS general substrate transporter"/>
    <property type="match status" value="1"/>
</dbReference>
<dbReference type="InterPro" id="IPR011701">
    <property type="entry name" value="MFS"/>
</dbReference>
<keyword evidence="3 4" id="KW-0472">Membrane</keyword>
<dbReference type="STRING" id="871741.SAMN05192570_3023"/>
<keyword evidence="1 4" id="KW-0812">Transmembrane</keyword>
<evidence type="ECO:0000256" key="3">
    <source>
        <dbReference type="ARBA" id="ARBA00023136"/>
    </source>
</evidence>
<accession>A0A1I6T7A1</accession>
<evidence type="ECO:0000256" key="4">
    <source>
        <dbReference type="SAM" id="Phobius"/>
    </source>
</evidence>
<dbReference type="InterPro" id="IPR020846">
    <property type="entry name" value="MFS_dom"/>
</dbReference>
<feature type="transmembrane region" description="Helical" evidence="4">
    <location>
        <begin position="63"/>
        <end position="82"/>
    </location>
</feature>
<dbReference type="PANTHER" id="PTHR23528">
    <property type="match status" value="1"/>
</dbReference>
<dbReference type="EMBL" id="FOZV01000008">
    <property type="protein sequence ID" value="SFS84980.1"/>
    <property type="molecule type" value="Genomic_DNA"/>
</dbReference>
<feature type="transmembrane region" description="Helical" evidence="4">
    <location>
        <begin position="267"/>
        <end position="288"/>
    </location>
</feature>
<dbReference type="PANTHER" id="PTHR23528:SF1">
    <property type="entry name" value="MAJOR FACILITATOR SUPERFAMILY (MFS) PROFILE DOMAIN-CONTAINING PROTEIN"/>
    <property type="match status" value="1"/>
</dbReference>
<organism evidence="6 7">
    <name type="scientific">Brevundimonas viscosa</name>
    <dbReference type="NCBI Taxonomy" id="871741"/>
    <lineage>
        <taxon>Bacteria</taxon>
        <taxon>Pseudomonadati</taxon>
        <taxon>Pseudomonadota</taxon>
        <taxon>Alphaproteobacteria</taxon>
        <taxon>Caulobacterales</taxon>
        <taxon>Caulobacteraceae</taxon>
        <taxon>Brevundimonas</taxon>
    </lineage>
</organism>
<gene>
    <name evidence="6" type="ORF">SAMN05192570_3023</name>
</gene>
<feature type="transmembrane region" description="Helical" evidence="4">
    <location>
        <begin position="120"/>
        <end position="141"/>
    </location>
</feature>
<feature type="transmembrane region" description="Helical" evidence="4">
    <location>
        <begin position="327"/>
        <end position="350"/>
    </location>
</feature>
<feature type="transmembrane region" description="Helical" evidence="4">
    <location>
        <begin position="181"/>
        <end position="199"/>
    </location>
</feature>
<name>A0A1I6T7A1_9CAUL</name>
<feature type="transmembrane region" description="Helical" evidence="4">
    <location>
        <begin position="234"/>
        <end position="252"/>
    </location>
</feature>
<keyword evidence="7" id="KW-1185">Reference proteome</keyword>
<keyword evidence="2 4" id="KW-1133">Transmembrane helix</keyword>
<feature type="transmembrane region" description="Helical" evidence="4">
    <location>
        <begin position="94"/>
        <end position="114"/>
    </location>
</feature>
<sequence>MDEPSENQAGAPALAPVSRPFMGLFALAHLGAFIAFIPMLNLLLPLKAELIDPAGKAVLLSQVMLWGAAVAAVTNLAAGALSDVTHGPFGRRRPWIIVGALAVAGAHGFVFAAVTPQQLLVAVLVFQAAVNVMFGPLNAVLPDVVPGRQKGLAAALAGLALPGAGLFTAGVLAVALDQLDLRFLVVALAVPLLVLPFALHLSEPRRPRPAARVGLPSLAALTDRDFLMAFASRLLVQVAITFNVLYLLFYLQETARLGSLDHLRPEAVLGGLLGLSTVISLAAGFFGGILSDRLRRRRSFVTAGGLAMAGGAALLAAAPGWPGPLAAQLLFGLGLGLYSTVDTALVAEVLPDPQAAGRDLGLMNVAITAPQVLAPLLGLGLLSLSGGDFRWVYAASALFALFGALAVTGIRRVR</sequence>
<dbReference type="Pfam" id="PF07690">
    <property type="entry name" value="MFS_1"/>
    <property type="match status" value="1"/>
</dbReference>
<protein>
    <submittedName>
        <fullName evidence="6">Major Facilitator Superfamily protein</fullName>
    </submittedName>
</protein>
<feature type="transmembrane region" description="Helical" evidence="4">
    <location>
        <begin position="21"/>
        <end position="43"/>
    </location>
</feature>
<evidence type="ECO:0000256" key="1">
    <source>
        <dbReference type="ARBA" id="ARBA00022692"/>
    </source>
</evidence>
<dbReference type="AlphaFoldDB" id="A0A1I6T7A1"/>
<feature type="transmembrane region" description="Helical" evidence="4">
    <location>
        <begin position="153"/>
        <end position="175"/>
    </location>
</feature>
<feature type="transmembrane region" description="Helical" evidence="4">
    <location>
        <begin position="300"/>
        <end position="321"/>
    </location>
</feature>
<proteinExistence type="predicted"/>
<dbReference type="PROSITE" id="PS50850">
    <property type="entry name" value="MFS"/>
    <property type="match status" value="1"/>
</dbReference>
<dbReference type="OrthoDB" id="7584869at2"/>
<reference evidence="7" key="1">
    <citation type="submission" date="2016-10" db="EMBL/GenBank/DDBJ databases">
        <authorList>
            <person name="Varghese N."/>
            <person name="Submissions S."/>
        </authorList>
    </citation>
    <scope>NUCLEOTIDE SEQUENCE [LARGE SCALE GENOMIC DNA]</scope>
    <source>
        <strain evidence="7">CGMCC 1.10683</strain>
    </source>
</reference>
<feature type="domain" description="Major facilitator superfamily (MFS) profile" evidence="5">
    <location>
        <begin position="217"/>
        <end position="414"/>
    </location>
</feature>
<dbReference type="Proteomes" id="UP000198788">
    <property type="component" value="Unassembled WGS sequence"/>
</dbReference>
<evidence type="ECO:0000256" key="2">
    <source>
        <dbReference type="ARBA" id="ARBA00022989"/>
    </source>
</evidence>
<dbReference type="Gene3D" id="1.20.1250.20">
    <property type="entry name" value="MFS general substrate transporter like domains"/>
    <property type="match status" value="2"/>
</dbReference>
<evidence type="ECO:0000313" key="7">
    <source>
        <dbReference type="Proteomes" id="UP000198788"/>
    </source>
</evidence>